<name>A0A8G2BI23_9PROT</name>
<reference evidence="1 2" key="1">
    <citation type="submission" date="2016-10" db="EMBL/GenBank/DDBJ databases">
        <authorList>
            <person name="Varghese N."/>
            <person name="Submissions S."/>
        </authorList>
    </citation>
    <scope>NUCLEOTIDE SEQUENCE [LARGE SCALE GENOMIC DNA]</scope>
    <source>
        <strain evidence="1 2">DSM 18839</strain>
    </source>
</reference>
<keyword evidence="2" id="KW-1185">Reference proteome</keyword>
<comment type="caution">
    <text evidence="1">The sequence shown here is derived from an EMBL/GenBank/DDBJ whole genome shotgun (WGS) entry which is preliminary data.</text>
</comment>
<accession>A0A8G2BI23</accession>
<gene>
    <name evidence="1" type="ORF">SAMN05660686_02476</name>
</gene>
<evidence type="ECO:0000313" key="2">
    <source>
        <dbReference type="Proteomes" id="UP000198615"/>
    </source>
</evidence>
<organism evidence="1 2">
    <name type="scientific">Thalassobaculum litoreum DSM 18839</name>
    <dbReference type="NCBI Taxonomy" id="1123362"/>
    <lineage>
        <taxon>Bacteria</taxon>
        <taxon>Pseudomonadati</taxon>
        <taxon>Pseudomonadota</taxon>
        <taxon>Alphaproteobacteria</taxon>
        <taxon>Rhodospirillales</taxon>
        <taxon>Thalassobaculaceae</taxon>
        <taxon>Thalassobaculum</taxon>
    </lineage>
</organism>
<dbReference type="RefSeq" id="WP_093150684.1">
    <property type="nucleotide sequence ID" value="NZ_FNBW01000007.1"/>
</dbReference>
<sequence>MLNDLSALERQFDAMVQEQLLDAGAEAMRLVVSMTFNMIVDNTVVWSGYAAANQRIAIGTLDDAELNPRIRRGNPYPASGEYEGLIEPSRAQELAKLADLQFGEAVEIGTAVGYFPDIGWTEGLGTDIYTEASIVGPELAQGAFTQP</sequence>
<proteinExistence type="predicted"/>
<dbReference type="AlphaFoldDB" id="A0A8G2BI23"/>
<dbReference type="Proteomes" id="UP000198615">
    <property type="component" value="Unassembled WGS sequence"/>
</dbReference>
<dbReference type="EMBL" id="FNBW01000007">
    <property type="protein sequence ID" value="SDF83657.1"/>
    <property type="molecule type" value="Genomic_DNA"/>
</dbReference>
<evidence type="ECO:0000313" key="1">
    <source>
        <dbReference type="EMBL" id="SDF83657.1"/>
    </source>
</evidence>
<protein>
    <submittedName>
        <fullName evidence="1">Uncharacterized protein</fullName>
    </submittedName>
</protein>